<organism evidence="2 3">
    <name type="scientific">Myotis davidii</name>
    <name type="common">David's myotis</name>
    <dbReference type="NCBI Taxonomy" id="225400"/>
    <lineage>
        <taxon>Eukaryota</taxon>
        <taxon>Metazoa</taxon>
        <taxon>Chordata</taxon>
        <taxon>Craniata</taxon>
        <taxon>Vertebrata</taxon>
        <taxon>Euteleostomi</taxon>
        <taxon>Mammalia</taxon>
        <taxon>Eutheria</taxon>
        <taxon>Laurasiatheria</taxon>
        <taxon>Chiroptera</taxon>
        <taxon>Yangochiroptera</taxon>
        <taxon>Vespertilionidae</taxon>
        <taxon>Myotis</taxon>
    </lineage>
</organism>
<evidence type="ECO:0000256" key="1">
    <source>
        <dbReference type="SAM" id="MobiDB-lite"/>
    </source>
</evidence>
<name>L5M8I9_MYODS</name>
<keyword evidence="3" id="KW-1185">Reference proteome</keyword>
<protein>
    <submittedName>
        <fullName evidence="2">Collagen alpha-1(XVIII) chain</fullName>
    </submittedName>
</protein>
<dbReference type="AlphaFoldDB" id="L5M8I9"/>
<dbReference type="GO" id="GO:0005581">
    <property type="term" value="C:collagen trimer"/>
    <property type="evidence" value="ECO:0007669"/>
    <property type="project" value="UniProtKB-KW"/>
</dbReference>
<evidence type="ECO:0000313" key="3">
    <source>
        <dbReference type="Proteomes" id="UP000010556"/>
    </source>
</evidence>
<proteinExistence type="predicted"/>
<feature type="region of interest" description="Disordered" evidence="1">
    <location>
        <begin position="1"/>
        <end position="102"/>
    </location>
</feature>
<reference evidence="3" key="1">
    <citation type="journal article" date="2013" name="Science">
        <title>Comparative analysis of bat genomes provides insight into the evolution of flight and immunity.</title>
        <authorList>
            <person name="Zhang G."/>
            <person name="Cowled C."/>
            <person name="Shi Z."/>
            <person name="Huang Z."/>
            <person name="Bishop-Lilly K.A."/>
            <person name="Fang X."/>
            <person name="Wynne J.W."/>
            <person name="Xiong Z."/>
            <person name="Baker M.L."/>
            <person name="Zhao W."/>
            <person name="Tachedjian M."/>
            <person name="Zhu Y."/>
            <person name="Zhou P."/>
            <person name="Jiang X."/>
            <person name="Ng J."/>
            <person name="Yang L."/>
            <person name="Wu L."/>
            <person name="Xiao J."/>
            <person name="Feng Y."/>
            <person name="Chen Y."/>
            <person name="Sun X."/>
            <person name="Zhang Y."/>
            <person name="Marsh G.A."/>
            <person name="Crameri G."/>
            <person name="Broder C.C."/>
            <person name="Frey K.G."/>
            <person name="Wang L.F."/>
            <person name="Wang J."/>
        </authorList>
    </citation>
    <scope>NUCLEOTIDE SEQUENCE [LARGE SCALE GENOMIC DNA]</scope>
</reference>
<gene>
    <name evidence="2" type="ORF">MDA_GLEAN10015967</name>
</gene>
<sequence>MEGSGFSGDPESLRGPRGFPGPPGPPGVPGLPGEPGRFGVNSSVIPGPAGLPGVPGRDGQPGIPGPPVRPASPQLPLSPSGSAGNGGTLSVGASSCRGRSSPHRLYSSVLRREGSPLSVGRNLMVRALTRRVTACNASHLSVPQWAADLTEVVSRGDSHGIRVGPLPEDRGL</sequence>
<evidence type="ECO:0000313" key="2">
    <source>
        <dbReference type="EMBL" id="ELK34023.1"/>
    </source>
</evidence>
<dbReference type="EMBL" id="KB103523">
    <property type="protein sequence ID" value="ELK34023.1"/>
    <property type="molecule type" value="Genomic_DNA"/>
</dbReference>
<dbReference type="Proteomes" id="UP000010556">
    <property type="component" value="Unassembled WGS sequence"/>
</dbReference>
<accession>L5M8I9</accession>
<keyword evidence="2" id="KW-0176">Collagen</keyword>
<feature type="compositionally biased region" description="Pro residues" evidence="1">
    <location>
        <begin position="19"/>
        <end position="29"/>
    </location>
</feature>